<dbReference type="AlphaFoldDB" id="A0A9X1VNN0"/>
<dbReference type="InterPro" id="IPR002765">
    <property type="entry name" value="UPF0145_YbjQ-like"/>
</dbReference>
<reference evidence="3" key="1">
    <citation type="submission" date="2022-02" db="EMBL/GenBank/DDBJ databases">
        <title>Polaribacter sp. MSW13, isolated from seawater.</title>
        <authorList>
            <person name="Kristyanto S."/>
            <person name="Jung J."/>
            <person name="Jeon C.O."/>
        </authorList>
    </citation>
    <scope>NUCLEOTIDE SEQUENCE</scope>
    <source>
        <strain evidence="3">MSW13</strain>
    </source>
</reference>
<dbReference type="HAMAP" id="MF_00338">
    <property type="entry name" value="UPF0145"/>
    <property type="match status" value="1"/>
</dbReference>
<evidence type="ECO:0000256" key="2">
    <source>
        <dbReference type="HAMAP-Rule" id="MF_00338"/>
    </source>
</evidence>
<dbReference type="SUPFAM" id="SSF117782">
    <property type="entry name" value="YbjQ-like"/>
    <property type="match status" value="1"/>
</dbReference>
<dbReference type="PANTHER" id="PTHR34068:SF1">
    <property type="entry name" value="UPF0145 PROTEIN YBJQ"/>
    <property type="match status" value="1"/>
</dbReference>
<proteinExistence type="inferred from homology"/>
<dbReference type="EMBL" id="JAKQYM010000006">
    <property type="protein sequence ID" value="MCI2229446.1"/>
    <property type="molecule type" value="Genomic_DNA"/>
</dbReference>
<name>A0A9X1VNN0_9FLAO</name>
<dbReference type="NCBIfam" id="NF002776">
    <property type="entry name" value="PRK02877.1"/>
    <property type="match status" value="1"/>
</dbReference>
<organism evidence="3 4">
    <name type="scientific">Polaribacter marinus</name>
    <dbReference type="NCBI Taxonomy" id="2916838"/>
    <lineage>
        <taxon>Bacteria</taxon>
        <taxon>Pseudomonadati</taxon>
        <taxon>Bacteroidota</taxon>
        <taxon>Flavobacteriia</taxon>
        <taxon>Flavobacteriales</taxon>
        <taxon>Flavobacteriaceae</taxon>
    </lineage>
</organism>
<evidence type="ECO:0000313" key="3">
    <source>
        <dbReference type="EMBL" id="MCI2229446.1"/>
    </source>
</evidence>
<evidence type="ECO:0000256" key="1">
    <source>
        <dbReference type="ARBA" id="ARBA00010751"/>
    </source>
</evidence>
<evidence type="ECO:0000313" key="4">
    <source>
        <dbReference type="Proteomes" id="UP001139369"/>
    </source>
</evidence>
<dbReference type="PANTHER" id="PTHR34068">
    <property type="entry name" value="UPF0145 PROTEIN YBJQ"/>
    <property type="match status" value="1"/>
</dbReference>
<dbReference type="InterPro" id="IPR035439">
    <property type="entry name" value="UPF0145_dom_sf"/>
</dbReference>
<comment type="caution">
    <text evidence="3">The sequence shown here is derived from an EMBL/GenBank/DDBJ whole genome shotgun (WGS) entry which is preliminary data.</text>
</comment>
<dbReference type="RefSeq" id="WP_242178571.1">
    <property type="nucleotide sequence ID" value="NZ_JAKQYM010000006.1"/>
</dbReference>
<keyword evidence="4" id="KW-1185">Reference proteome</keyword>
<sequence>MIITTTPRIENKPVTEYLGIVTGETIIGANIFKDFFAGIRDIVGGRSGSYEKVLREAKDSSLKEMQDIAQSLGADAIVGIDLDYETVGPKGGMLMVTASGTAVKL</sequence>
<dbReference type="Gene3D" id="3.30.110.70">
    <property type="entry name" value="Hypothetical protein apc22750. Chain B"/>
    <property type="match status" value="1"/>
</dbReference>
<accession>A0A9X1VNN0</accession>
<gene>
    <name evidence="3" type="ORF">MC378_09735</name>
</gene>
<protein>
    <recommendedName>
        <fullName evidence="2">UPF0145 protein MC378_09735</fullName>
    </recommendedName>
</protein>
<dbReference type="Pfam" id="PF01906">
    <property type="entry name" value="YbjQ_1"/>
    <property type="match status" value="1"/>
</dbReference>
<dbReference type="Proteomes" id="UP001139369">
    <property type="component" value="Unassembled WGS sequence"/>
</dbReference>
<comment type="similarity">
    <text evidence="1 2">Belongs to the UPF0145 family.</text>
</comment>